<reference evidence="1" key="1">
    <citation type="submission" date="2021-06" db="EMBL/GenBank/DDBJ databases">
        <authorList>
            <person name="Kallberg Y."/>
            <person name="Tangrot J."/>
            <person name="Rosling A."/>
        </authorList>
    </citation>
    <scope>NUCLEOTIDE SEQUENCE</scope>
    <source>
        <strain evidence="1">MA461A</strain>
    </source>
</reference>
<sequence length="229" mass="26819">TELRDRAEYLLTAQKDLGFKKRLSTIDELNDILCGFEEVTTLLYRNSYVTISLMYPAISVLVKTLKSSLQQSYIETDFIEIKEIDSTSEIIHKKIDISVLIITIEMLEKVKKIFYDSMYKYWQSVTDVGMLACLLDPRFKKLRFANPNVIQKTNDHLKKLYESECEVYMASNHSTLLSNIQNEDLDTSMVPRKQKSILSELYADNNNTINEIDKYLLLEEERRRTDPFQ</sequence>
<dbReference type="EMBL" id="CAJVQC010033948">
    <property type="protein sequence ID" value="CAG8755238.1"/>
    <property type="molecule type" value="Genomic_DNA"/>
</dbReference>
<dbReference type="Proteomes" id="UP000789920">
    <property type="component" value="Unassembled WGS sequence"/>
</dbReference>
<organism evidence="1 2">
    <name type="scientific">Racocetra persica</name>
    <dbReference type="NCBI Taxonomy" id="160502"/>
    <lineage>
        <taxon>Eukaryota</taxon>
        <taxon>Fungi</taxon>
        <taxon>Fungi incertae sedis</taxon>
        <taxon>Mucoromycota</taxon>
        <taxon>Glomeromycotina</taxon>
        <taxon>Glomeromycetes</taxon>
        <taxon>Diversisporales</taxon>
        <taxon>Gigasporaceae</taxon>
        <taxon>Racocetra</taxon>
    </lineage>
</organism>
<keyword evidence="2" id="KW-1185">Reference proteome</keyword>
<evidence type="ECO:0000313" key="1">
    <source>
        <dbReference type="EMBL" id="CAG8755238.1"/>
    </source>
</evidence>
<protein>
    <submittedName>
        <fullName evidence="1">19006_t:CDS:1</fullName>
    </submittedName>
</protein>
<proteinExistence type="predicted"/>
<gene>
    <name evidence="1" type="ORF">RPERSI_LOCUS14607</name>
</gene>
<name>A0ACA9QN66_9GLOM</name>
<accession>A0ACA9QN66</accession>
<feature type="non-terminal residue" evidence="1">
    <location>
        <position position="1"/>
    </location>
</feature>
<comment type="caution">
    <text evidence="1">The sequence shown here is derived from an EMBL/GenBank/DDBJ whole genome shotgun (WGS) entry which is preliminary data.</text>
</comment>
<evidence type="ECO:0000313" key="2">
    <source>
        <dbReference type="Proteomes" id="UP000789920"/>
    </source>
</evidence>